<dbReference type="InterPro" id="IPR036510">
    <property type="entry name" value="Ribosomal_bS20_sf"/>
</dbReference>
<evidence type="ECO:0000256" key="3">
    <source>
        <dbReference type="ARBA" id="ARBA00022884"/>
    </source>
</evidence>
<comment type="similarity">
    <text evidence="1 7">Belongs to the bacterial ribosomal protein bS20 family.</text>
</comment>
<keyword evidence="2 7" id="KW-0699">rRNA-binding</keyword>
<evidence type="ECO:0000256" key="6">
    <source>
        <dbReference type="ARBA" id="ARBA00035136"/>
    </source>
</evidence>
<dbReference type="GO" id="GO:0003735">
    <property type="term" value="F:structural constituent of ribosome"/>
    <property type="evidence" value="ECO:0007669"/>
    <property type="project" value="InterPro"/>
</dbReference>
<gene>
    <name evidence="7" type="primary">rpsT</name>
    <name evidence="9" type="ORF">A2806_03910</name>
</gene>
<dbReference type="InterPro" id="IPR002583">
    <property type="entry name" value="Ribosomal_bS20"/>
</dbReference>
<dbReference type="GO" id="GO:0006412">
    <property type="term" value="P:translation"/>
    <property type="evidence" value="ECO:0007669"/>
    <property type="project" value="UniProtKB-UniRule"/>
</dbReference>
<dbReference type="AlphaFoldDB" id="A0A1G2PKT5"/>
<dbReference type="EMBL" id="MHSS01000002">
    <property type="protein sequence ID" value="OHA48965.1"/>
    <property type="molecule type" value="Genomic_DNA"/>
</dbReference>
<dbReference type="GO" id="GO:0015935">
    <property type="term" value="C:small ribosomal subunit"/>
    <property type="evidence" value="ECO:0007669"/>
    <property type="project" value="TreeGrafter"/>
</dbReference>
<comment type="caution">
    <text evidence="9">The sequence shown here is derived from an EMBL/GenBank/DDBJ whole genome shotgun (WGS) entry which is preliminary data.</text>
</comment>
<evidence type="ECO:0000256" key="1">
    <source>
        <dbReference type="ARBA" id="ARBA00007634"/>
    </source>
</evidence>
<dbReference type="SUPFAM" id="SSF46992">
    <property type="entry name" value="Ribosomal protein S20"/>
    <property type="match status" value="1"/>
</dbReference>
<dbReference type="HAMAP" id="MF_00500">
    <property type="entry name" value="Ribosomal_bS20"/>
    <property type="match status" value="1"/>
</dbReference>
<dbReference type="PANTHER" id="PTHR33398">
    <property type="entry name" value="30S RIBOSOMAL PROTEIN S20"/>
    <property type="match status" value="1"/>
</dbReference>
<evidence type="ECO:0000256" key="8">
    <source>
        <dbReference type="SAM" id="MobiDB-lite"/>
    </source>
</evidence>
<dbReference type="Gene3D" id="1.20.58.110">
    <property type="entry name" value="Ribosomal protein S20"/>
    <property type="match status" value="1"/>
</dbReference>
<evidence type="ECO:0000313" key="9">
    <source>
        <dbReference type="EMBL" id="OHA48965.1"/>
    </source>
</evidence>
<feature type="region of interest" description="Disordered" evidence="8">
    <location>
        <begin position="1"/>
        <end position="23"/>
    </location>
</feature>
<organism evidence="9 10">
    <name type="scientific">Candidatus Terrybacteria bacterium RIFCSPHIGHO2_01_FULL_48_17</name>
    <dbReference type="NCBI Taxonomy" id="1802362"/>
    <lineage>
        <taxon>Bacteria</taxon>
        <taxon>Candidatus Terryibacteriota</taxon>
    </lineage>
</organism>
<dbReference type="PANTHER" id="PTHR33398:SF1">
    <property type="entry name" value="SMALL RIBOSOMAL SUBUNIT PROTEIN BS20C"/>
    <property type="match status" value="1"/>
</dbReference>
<evidence type="ECO:0000313" key="10">
    <source>
        <dbReference type="Proteomes" id="UP000177629"/>
    </source>
</evidence>
<dbReference type="GO" id="GO:0070181">
    <property type="term" value="F:small ribosomal subunit rRNA binding"/>
    <property type="evidence" value="ECO:0007669"/>
    <property type="project" value="TreeGrafter"/>
</dbReference>
<accession>A0A1G2PKT5</accession>
<evidence type="ECO:0000256" key="2">
    <source>
        <dbReference type="ARBA" id="ARBA00022730"/>
    </source>
</evidence>
<dbReference type="Pfam" id="PF01649">
    <property type="entry name" value="Ribosomal_S20p"/>
    <property type="match status" value="1"/>
</dbReference>
<protein>
    <recommendedName>
        <fullName evidence="6 7">Small ribosomal subunit protein bS20</fullName>
    </recommendedName>
</protein>
<name>A0A1G2PKT5_9BACT</name>
<dbReference type="Proteomes" id="UP000177629">
    <property type="component" value="Unassembled WGS sequence"/>
</dbReference>
<dbReference type="STRING" id="1802362.A2806_03910"/>
<sequence>MPLLKSAKKALRQSVRRRTRNLTRKKAVRDVRIEIRKLVSQGKKKEAEALLPKAYKAFDKAAKRGVIKQNTAARLKSRLTKSLRTTK</sequence>
<evidence type="ECO:0000256" key="7">
    <source>
        <dbReference type="HAMAP-Rule" id="MF_00500"/>
    </source>
</evidence>
<comment type="function">
    <text evidence="7">Binds directly to 16S ribosomal RNA.</text>
</comment>
<keyword evidence="3 7" id="KW-0694">RNA-binding</keyword>
<reference evidence="9 10" key="1">
    <citation type="journal article" date="2016" name="Nat. Commun.">
        <title>Thousands of microbial genomes shed light on interconnected biogeochemical processes in an aquifer system.</title>
        <authorList>
            <person name="Anantharaman K."/>
            <person name="Brown C.T."/>
            <person name="Hug L.A."/>
            <person name="Sharon I."/>
            <person name="Castelle C.J."/>
            <person name="Probst A.J."/>
            <person name="Thomas B.C."/>
            <person name="Singh A."/>
            <person name="Wilkins M.J."/>
            <person name="Karaoz U."/>
            <person name="Brodie E.L."/>
            <person name="Williams K.H."/>
            <person name="Hubbard S.S."/>
            <person name="Banfield J.F."/>
        </authorList>
    </citation>
    <scope>NUCLEOTIDE SEQUENCE [LARGE SCALE GENOMIC DNA]</scope>
</reference>
<proteinExistence type="inferred from homology"/>
<evidence type="ECO:0000256" key="4">
    <source>
        <dbReference type="ARBA" id="ARBA00022980"/>
    </source>
</evidence>
<keyword evidence="5 7" id="KW-0687">Ribonucleoprotein</keyword>
<dbReference type="NCBIfam" id="TIGR00029">
    <property type="entry name" value="S20"/>
    <property type="match status" value="1"/>
</dbReference>
<evidence type="ECO:0000256" key="5">
    <source>
        <dbReference type="ARBA" id="ARBA00023274"/>
    </source>
</evidence>
<keyword evidence="4 7" id="KW-0689">Ribosomal protein</keyword>